<name>A0ABU1NE79_9BURK</name>
<keyword evidence="8" id="KW-1185">Reference proteome</keyword>
<dbReference type="SUPFAM" id="SSF51905">
    <property type="entry name" value="FAD/NAD(P)-binding domain"/>
    <property type="match status" value="2"/>
</dbReference>
<dbReference type="Pfam" id="PF14759">
    <property type="entry name" value="Reductase_C"/>
    <property type="match status" value="1"/>
</dbReference>
<reference evidence="7 8" key="1">
    <citation type="submission" date="2023-07" db="EMBL/GenBank/DDBJ databases">
        <title>Sorghum-associated microbial communities from plants grown in Nebraska, USA.</title>
        <authorList>
            <person name="Schachtman D."/>
        </authorList>
    </citation>
    <scope>NUCLEOTIDE SEQUENCE [LARGE SCALE GENOMIC DNA]</scope>
    <source>
        <strain evidence="7 8">DS1781</strain>
    </source>
</reference>
<keyword evidence="3" id="KW-0274">FAD</keyword>
<evidence type="ECO:0000256" key="3">
    <source>
        <dbReference type="ARBA" id="ARBA00022827"/>
    </source>
</evidence>
<dbReference type="SUPFAM" id="SSF55424">
    <property type="entry name" value="FAD/NAD-linked reductases, dimerisation (C-terminal) domain"/>
    <property type="match status" value="1"/>
</dbReference>
<dbReference type="Pfam" id="PF07992">
    <property type="entry name" value="Pyr_redox_2"/>
    <property type="match status" value="1"/>
</dbReference>
<dbReference type="GO" id="GO:0008860">
    <property type="term" value="F:ferredoxin-NAD+ reductase activity"/>
    <property type="evidence" value="ECO:0007669"/>
    <property type="project" value="UniProtKB-EC"/>
</dbReference>
<keyword evidence="4 7" id="KW-0560">Oxidoreductase</keyword>
<dbReference type="Proteomes" id="UP001184230">
    <property type="component" value="Unassembled WGS sequence"/>
</dbReference>
<dbReference type="PANTHER" id="PTHR43557">
    <property type="entry name" value="APOPTOSIS-INDUCING FACTOR 1"/>
    <property type="match status" value="1"/>
</dbReference>
<gene>
    <name evidence="7" type="ORF">J2739_002154</name>
</gene>
<dbReference type="InterPro" id="IPR050446">
    <property type="entry name" value="FAD-oxidoreductase/Apoptosis"/>
</dbReference>
<evidence type="ECO:0000256" key="4">
    <source>
        <dbReference type="ARBA" id="ARBA00023002"/>
    </source>
</evidence>
<proteinExistence type="predicted"/>
<feature type="domain" description="Reductase C-terminal" evidence="6">
    <location>
        <begin position="326"/>
        <end position="409"/>
    </location>
</feature>
<dbReference type="PANTHER" id="PTHR43557:SF2">
    <property type="entry name" value="RIESKE DOMAIN-CONTAINING PROTEIN-RELATED"/>
    <property type="match status" value="1"/>
</dbReference>
<dbReference type="RefSeq" id="WP_309901341.1">
    <property type="nucleotide sequence ID" value="NZ_JAVDRF010000004.1"/>
</dbReference>
<evidence type="ECO:0000259" key="6">
    <source>
        <dbReference type="Pfam" id="PF14759"/>
    </source>
</evidence>
<feature type="domain" description="FAD/NAD(P)-binding" evidence="5">
    <location>
        <begin position="7"/>
        <end position="303"/>
    </location>
</feature>
<evidence type="ECO:0000259" key="5">
    <source>
        <dbReference type="Pfam" id="PF07992"/>
    </source>
</evidence>
<dbReference type="InterPro" id="IPR023753">
    <property type="entry name" value="FAD/NAD-binding_dom"/>
</dbReference>
<evidence type="ECO:0000313" key="8">
    <source>
        <dbReference type="Proteomes" id="UP001184230"/>
    </source>
</evidence>
<dbReference type="Gene3D" id="3.30.390.30">
    <property type="match status" value="1"/>
</dbReference>
<evidence type="ECO:0000256" key="2">
    <source>
        <dbReference type="ARBA" id="ARBA00022630"/>
    </source>
</evidence>
<evidence type="ECO:0000313" key="7">
    <source>
        <dbReference type="EMBL" id="MDR6536381.1"/>
    </source>
</evidence>
<comment type="cofactor">
    <cofactor evidence="1">
        <name>FAD</name>
        <dbReference type="ChEBI" id="CHEBI:57692"/>
    </cofactor>
</comment>
<keyword evidence="2" id="KW-0285">Flavoprotein</keyword>
<dbReference type="Gene3D" id="3.50.50.60">
    <property type="entry name" value="FAD/NAD(P)-binding domain"/>
    <property type="match status" value="2"/>
</dbReference>
<dbReference type="PRINTS" id="PR00411">
    <property type="entry name" value="PNDRDTASEI"/>
</dbReference>
<dbReference type="PRINTS" id="PR00368">
    <property type="entry name" value="FADPNR"/>
</dbReference>
<dbReference type="GO" id="GO:0051213">
    <property type="term" value="F:dioxygenase activity"/>
    <property type="evidence" value="ECO:0007669"/>
    <property type="project" value="UniProtKB-KW"/>
</dbReference>
<dbReference type="InterPro" id="IPR028202">
    <property type="entry name" value="Reductase_C"/>
</dbReference>
<evidence type="ECO:0000256" key="1">
    <source>
        <dbReference type="ARBA" id="ARBA00001974"/>
    </source>
</evidence>
<sequence length="413" mass="43689">MSPAPALVIVGASYAGVQIAAAARELGFAERIVIVGDELHAPYQRPPLSKGFLTGKTSIDRLALRGPDFYAQNDIELLLGRRAEAMDIGARTVTLDDGAKLDYGWVALATGARCRRLPIPGATLEGVFDLRTLDEATRIAEAANQAQRCCVIGGGFIGLEVASALCSRGVAVTVIEAQPHLLTRALPPAMSAYVESAHRRRGIDLLTGRGVRALHGSRGRVEAVEMDDGSRIDCDMVVLGIGVAPNVELAQQAGIAIDNGIVVDALGRSSAPHVLAAGDVANMALAPVPGGPTRMRLESIQAANDGARALASLLVGKEQSCTAVPWFWSDQFDLKFQMAGLPVHGDEAVLRGDMRTDRFSMFYLRGGALVASHSVNRPAEHMLSRKLIAARARFTAAQLADESFDLKAATVPS</sequence>
<organism evidence="7 8">
    <name type="scientific">Variovorax soli</name>
    <dbReference type="NCBI Taxonomy" id="376815"/>
    <lineage>
        <taxon>Bacteria</taxon>
        <taxon>Pseudomonadati</taxon>
        <taxon>Pseudomonadota</taxon>
        <taxon>Betaproteobacteria</taxon>
        <taxon>Burkholderiales</taxon>
        <taxon>Comamonadaceae</taxon>
        <taxon>Variovorax</taxon>
    </lineage>
</organism>
<dbReference type="EMBL" id="JAVDRF010000004">
    <property type="protein sequence ID" value="MDR6536381.1"/>
    <property type="molecule type" value="Genomic_DNA"/>
</dbReference>
<protein>
    <submittedName>
        <fullName evidence="7">3-phenylpropionate/trans-cinnamate dioxygenase ferredoxin reductase subunit</fullName>
        <ecNumber evidence="7">1.18.1.3</ecNumber>
    </submittedName>
</protein>
<accession>A0ABU1NE79</accession>
<dbReference type="EC" id="1.18.1.3" evidence="7"/>
<keyword evidence="7" id="KW-0223">Dioxygenase</keyword>
<dbReference type="InterPro" id="IPR016156">
    <property type="entry name" value="FAD/NAD-linked_Rdtase_dimer_sf"/>
</dbReference>
<comment type="caution">
    <text evidence="7">The sequence shown here is derived from an EMBL/GenBank/DDBJ whole genome shotgun (WGS) entry which is preliminary data.</text>
</comment>
<dbReference type="InterPro" id="IPR036188">
    <property type="entry name" value="FAD/NAD-bd_sf"/>
</dbReference>